<feature type="signal peptide" evidence="1">
    <location>
        <begin position="1"/>
        <end position="16"/>
    </location>
</feature>
<name>A0ABP0KK81_9DINO</name>
<proteinExistence type="predicted"/>
<accession>A0ABP0KK81</accession>
<evidence type="ECO:0000256" key="1">
    <source>
        <dbReference type="SAM" id="SignalP"/>
    </source>
</evidence>
<comment type="caution">
    <text evidence="2">The sequence shown here is derived from an EMBL/GenBank/DDBJ whole genome shotgun (WGS) entry which is preliminary data.</text>
</comment>
<evidence type="ECO:0000313" key="2">
    <source>
        <dbReference type="EMBL" id="CAK9027240.1"/>
    </source>
</evidence>
<evidence type="ECO:0000313" key="3">
    <source>
        <dbReference type="Proteomes" id="UP001642464"/>
    </source>
</evidence>
<dbReference type="Proteomes" id="UP001642464">
    <property type="component" value="Unassembled WGS sequence"/>
</dbReference>
<dbReference type="EMBL" id="CAXAMM010011864">
    <property type="protein sequence ID" value="CAK9027240.1"/>
    <property type="molecule type" value="Genomic_DNA"/>
</dbReference>
<keyword evidence="3" id="KW-1185">Reference proteome</keyword>
<organism evidence="2 3">
    <name type="scientific">Durusdinium trenchii</name>
    <dbReference type="NCBI Taxonomy" id="1381693"/>
    <lineage>
        <taxon>Eukaryota</taxon>
        <taxon>Sar</taxon>
        <taxon>Alveolata</taxon>
        <taxon>Dinophyceae</taxon>
        <taxon>Suessiales</taxon>
        <taxon>Symbiodiniaceae</taxon>
        <taxon>Durusdinium</taxon>
    </lineage>
</organism>
<keyword evidence="1" id="KW-0732">Signal</keyword>
<protein>
    <submittedName>
        <fullName evidence="2">Uncharacterized protein</fullName>
    </submittedName>
</protein>
<sequence length="587" mass="65863">MGRRVLVVVLPPVAVADLSIPWQEGCALREGFDLTSSCGKPAALELIQDCETQQETACVKKMSRNEVLLSASSRIESFQQLSTLLEKTSSFSGGGWGKTASATAQMIQHSASSDYSMSFLSLMFGLASEETIEHTQKLRLTSPAREKLKSDPREFLELYGSRFVSSILFGFEFGGAASLTARSHTGSKSLEAFASFQSEGIFSGSASASFLSEYRKHETTLSLACDARFSGGRDVPIGPYQTPQDLVQAMGQWNQTRTISPVRVMMITNGWMVLEEVQQILSNATPEVLELFTTDNVASTALQRISKEYAELKYLQQSALVALDWPRVQHDRSLELRKELDGVRDQLDTRLTQMETFNEADFRTRESEIHQGDYSWFKARSFKDQLDALMRKLPECVEDAECRSETQLCAQESVCVEGEWETLWVRKSKTLANGRSSTDSHTFLTVAPAEHKDWKQPLESMKAKCVENAGCVAFCNNPDDWSFFYSITNQGEQNRGQHGQGWSCFVKPSHSWRPLQHSVTSYLANPPAAQPPQWKITLEAAKDLCKEKQCKAFCWNPADWTHLYPTKPGSTQHVGWYGKGWQCFERV</sequence>
<reference evidence="2 3" key="1">
    <citation type="submission" date="2024-02" db="EMBL/GenBank/DDBJ databases">
        <authorList>
            <person name="Chen Y."/>
            <person name="Shah S."/>
            <person name="Dougan E. K."/>
            <person name="Thang M."/>
            <person name="Chan C."/>
        </authorList>
    </citation>
    <scope>NUCLEOTIDE SEQUENCE [LARGE SCALE GENOMIC DNA]</scope>
</reference>
<feature type="chain" id="PRO_5047202457" evidence="1">
    <location>
        <begin position="17"/>
        <end position="587"/>
    </location>
</feature>
<gene>
    <name evidence="2" type="ORF">SCF082_LOCUS17827</name>
</gene>